<accession>A0A0L0DML5</accession>
<dbReference type="InterPro" id="IPR001251">
    <property type="entry name" value="CRAL-TRIO_dom"/>
</dbReference>
<gene>
    <name evidence="3" type="ORF">AMSG_01263</name>
</gene>
<dbReference type="eggNOG" id="KOG1471">
    <property type="taxonomic scope" value="Eukaryota"/>
</dbReference>
<dbReference type="Proteomes" id="UP000054408">
    <property type="component" value="Unassembled WGS sequence"/>
</dbReference>
<dbReference type="EMBL" id="GL349437">
    <property type="protein sequence ID" value="KNC53552.1"/>
    <property type="molecule type" value="Genomic_DNA"/>
</dbReference>
<dbReference type="Gene3D" id="3.40.525.10">
    <property type="entry name" value="CRAL-TRIO lipid binding domain"/>
    <property type="match status" value="1"/>
</dbReference>
<proteinExistence type="predicted"/>
<dbReference type="PROSITE" id="PS50191">
    <property type="entry name" value="CRAL_TRIO"/>
    <property type="match status" value="1"/>
</dbReference>
<sequence length="382" mass="41784">MRMAEADPAYVEALASGTLEATHAAVVAAVAAELGKLNAERADAGVDAFVHTLYDTFRFGKAVAFEREATIKHVRDMIAWRLEHKPFLLSLDDPRIRAELATDKVHPLGRDKAGRVVSWFVNKRHKSSISPLDQYMATNMFMMEYAERHELYPGAPVQQVTMIADYADFGWSNLDRAGAKGFLSLQAIYPERLGAAYIINAGRVFKVLWALAKPFLDASTRAKVHFLTDNYQAELQEHILASQLPHELGGTADLHRDFVPFSAGIEASFTAIEAWRANEPYNEAGDTRASDDAALARLVSESEPEMKYEPEVKSASRPHRRRCSDRPVSATSASRTRSADLAAPVTASLPGSPRASRKKSGGGSASDQRTSDQPASAGDQPA</sequence>
<dbReference type="SMART" id="SM00516">
    <property type="entry name" value="SEC14"/>
    <property type="match status" value="1"/>
</dbReference>
<dbReference type="InterPro" id="IPR036865">
    <property type="entry name" value="CRAL-TRIO_dom_sf"/>
</dbReference>
<evidence type="ECO:0000313" key="3">
    <source>
        <dbReference type="EMBL" id="KNC53552.1"/>
    </source>
</evidence>
<evidence type="ECO:0000256" key="1">
    <source>
        <dbReference type="SAM" id="MobiDB-lite"/>
    </source>
</evidence>
<dbReference type="AlphaFoldDB" id="A0A0L0DML5"/>
<evidence type="ECO:0000313" key="4">
    <source>
        <dbReference type="Proteomes" id="UP000054408"/>
    </source>
</evidence>
<organism evidence="3 4">
    <name type="scientific">Thecamonas trahens ATCC 50062</name>
    <dbReference type="NCBI Taxonomy" id="461836"/>
    <lineage>
        <taxon>Eukaryota</taxon>
        <taxon>Apusozoa</taxon>
        <taxon>Apusomonadida</taxon>
        <taxon>Apusomonadidae</taxon>
        <taxon>Thecamonas</taxon>
    </lineage>
</organism>
<protein>
    <submittedName>
        <fullName evidence="3">Polyphosphoinositide binding protein Ssh2p</fullName>
    </submittedName>
</protein>
<dbReference type="STRING" id="461836.A0A0L0DML5"/>
<dbReference type="GeneID" id="25561019"/>
<dbReference type="OrthoDB" id="75724at2759"/>
<dbReference type="RefSeq" id="XP_013761871.1">
    <property type="nucleotide sequence ID" value="XM_013906417.1"/>
</dbReference>
<dbReference type="Pfam" id="PF00650">
    <property type="entry name" value="CRAL_TRIO"/>
    <property type="match status" value="1"/>
</dbReference>
<feature type="domain" description="CRAL-TRIO" evidence="2">
    <location>
        <begin position="93"/>
        <end position="256"/>
    </location>
</feature>
<dbReference type="PANTHER" id="PTHR45657">
    <property type="entry name" value="CRAL-TRIO DOMAIN-CONTAINING PROTEIN YKL091C-RELATED"/>
    <property type="match status" value="1"/>
</dbReference>
<keyword evidence="4" id="KW-1185">Reference proteome</keyword>
<feature type="compositionally biased region" description="Basic and acidic residues" evidence="1">
    <location>
        <begin position="304"/>
        <end position="314"/>
    </location>
</feature>
<feature type="region of interest" description="Disordered" evidence="1">
    <location>
        <begin position="299"/>
        <end position="382"/>
    </location>
</feature>
<dbReference type="InterPro" id="IPR051026">
    <property type="entry name" value="PI/PC_transfer"/>
</dbReference>
<dbReference type="CDD" id="cd00170">
    <property type="entry name" value="SEC14"/>
    <property type="match status" value="1"/>
</dbReference>
<dbReference type="SUPFAM" id="SSF52087">
    <property type="entry name" value="CRAL/TRIO domain"/>
    <property type="match status" value="1"/>
</dbReference>
<name>A0A0L0DML5_THETB</name>
<evidence type="ECO:0000259" key="2">
    <source>
        <dbReference type="PROSITE" id="PS50191"/>
    </source>
</evidence>
<dbReference type="PANTHER" id="PTHR45657:SF1">
    <property type="entry name" value="CRAL-TRIO DOMAIN-CONTAINING PROTEIN YKL091C-RELATED"/>
    <property type="match status" value="1"/>
</dbReference>
<reference evidence="3 4" key="1">
    <citation type="submission" date="2010-05" db="EMBL/GenBank/DDBJ databases">
        <title>The Genome Sequence of Thecamonas trahens ATCC 50062.</title>
        <authorList>
            <consortium name="The Broad Institute Genome Sequencing Platform"/>
            <person name="Russ C."/>
            <person name="Cuomo C."/>
            <person name="Shea T."/>
            <person name="Young S.K."/>
            <person name="Zeng Q."/>
            <person name="Koehrsen M."/>
            <person name="Haas B."/>
            <person name="Borodovsky M."/>
            <person name="Guigo R."/>
            <person name="Alvarado L."/>
            <person name="Berlin A."/>
            <person name="Bochicchio J."/>
            <person name="Borenstein D."/>
            <person name="Chapman S."/>
            <person name="Chen Z."/>
            <person name="Freedman E."/>
            <person name="Gellesch M."/>
            <person name="Goldberg J."/>
            <person name="Griggs A."/>
            <person name="Gujja S."/>
            <person name="Heilman E."/>
            <person name="Heiman D."/>
            <person name="Hepburn T."/>
            <person name="Howarth C."/>
            <person name="Jen D."/>
            <person name="Larson L."/>
            <person name="Mehta T."/>
            <person name="Park D."/>
            <person name="Pearson M."/>
            <person name="Roberts A."/>
            <person name="Saif S."/>
            <person name="Shenoy N."/>
            <person name="Sisk P."/>
            <person name="Stolte C."/>
            <person name="Sykes S."/>
            <person name="Thomson T."/>
            <person name="Walk T."/>
            <person name="White J."/>
            <person name="Yandava C."/>
            <person name="Burger G."/>
            <person name="Gray M.W."/>
            <person name="Holland P.W.H."/>
            <person name="King N."/>
            <person name="Lang F.B.F."/>
            <person name="Roger A.J."/>
            <person name="Ruiz-Trillo I."/>
            <person name="Lander E."/>
            <person name="Nusbaum C."/>
        </authorList>
    </citation>
    <scope>NUCLEOTIDE SEQUENCE [LARGE SCALE GENOMIC DNA]</scope>
    <source>
        <strain evidence="3 4">ATCC 50062</strain>
    </source>
</reference>